<dbReference type="EMBL" id="CP042203">
    <property type="protein sequence ID" value="QDS78123.1"/>
    <property type="molecule type" value="Genomic_DNA"/>
</dbReference>
<dbReference type="InterPro" id="IPR025702">
    <property type="entry name" value="OXD"/>
</dbReference>
<accession>A0A517LRA8</accession>
<evidence type="ECO:0000256" key="5">
    <source>
        <dbReference type="ARBA" id="ARBA00023239"/>
    </source>
</evidence>
<keyword evidence="7" id="KW-1185">Reference proteome</keyword>
<evidence type="ECO:0000313" key="7">
    <source>
        <dbReference type="Proteomes" id="UP000316270"/>
    </source>
</evidence>
<evidence type="ECO:0000256" key="3">
    <source>
        <dbReference type="ARBA" id="ARBA00022723"/>
    </source>
</evidence>
<name>A0A517LRA8_9PEZI</name>
<protein>
    <submittedName>
        <fullName evidence="6">Uncharacterized protein</fullName>
    </submittedName>
</protein>
<dbReference type="GO" id="GO:0046872">
    <property type="term" value="F:metal ion binding"/>
    <property type="evidence" value="ECO:0007669"/>
    <property type="project" value="UniProtKB-KW"/>
</dbReference>
<dbReference type="GO" id="GO:0016829">
    <property type="term" value="F:lyase activity"/>
    <property type="evidence" value="ECO:0007669"/>
    <property type="project" value="UniProtKB-KW"/>
</dbReference>
<organism evidence="6 7">
    <name type="scientific">Venturia effusa</name>
    <dbReference type="NCBI Taxonomy" id="50376"/>
    <lineage>
        <taxon>Eukaryota</taxon>
        <taxon>Fungi</taxon>
        <taxon>Dikarya</taxon>
        <taxon>Ascomycota</taxon>
        <taxon>Pezizomycotina</taxon>
        <taxon>Dothideomycetes</taxon>
        <taxon>Pleosporomycetidae</taxon>
        <taxon>Venturiales</taxon>
        <taxon>Venturiaceae</taxon>
        <taxon>Venturia</taxon>
    </lineage>
</organism>
<dbReference type="STRING" id="50376.A0A517LRA8"/>
<dbReference type="OrthoDB" id="3465714at2759"/>
<proteinExistence type="predicted"/>
<evidence type="ECO:0000313" key="6">
    <source>
        <dbReference type="EMBL" id="QDS78123.1"/>
    </source>
</evidence>
<evidence type="ECO:0000256" key="4">
    <source>
        <dbReference type="ARBA" id="ARBA00023004"/>
    </source>
</evidence>
<dbReference type="AlphaFoldDB" id="A0A517LRA8"/>
<reference evidence="6 7" key="1">
    <citation type="submission" date="2019-07" db="EMBL/GenBank/DDBJ databases">
        <title>Finished genome of Venturia effusa.</title>
        <authorList>
            <person name="Young C.A."/>
            <person name="Cox M.P."/>
            <person name="Ganley A.R.D."/>
            <person name="David W.J."/>
        </authorList>
    </citation>
    <scope>NUCLEOTIDE SEQUENCE [LARGE SCALE GENOMIC DNA]</scope>
    <source>
        <strain evidence="7">albino</strain>
    </source>
</reference>
<evidence type="ECO:0000256" key="1">
    <source>
        <dbReference type="ARBA" id="ARBA00001970"/>
    </source>
</evidence>
<dbReference type="Proteomes" id="UP000316270">
    <property type="component" value="Chromosome 19"/>
</dbReference>
<keyword evidence="2" id="KW-0349">Heme</keyword>
<evidence type="ECO:0000256" key="2">
    <source>
        <dbReference type="ARBA" id="ARBA00022617"/>
    </source>
</evidence>
<sequence>MVFLTDLEGEERIFTIGLFGIQHEVLTVEKKSTIATLYSLLQQSADRLDHLQDESYGRPRDGPRSTTFIAYWLRSEDYQSWMFTESVKSFWLDLSDDAGVWREVMTVPKSRFMHASSQPVKSAMGHLLELKQSNDEGYWGVYRHRLAANSDQYTDPDDEFVSPYVTTAKSKPGPGKKVISLPRTQSSAIRPGRVRLSKVPENLLFAREGQRQPNVLKEERDIWVESIAPHARSWMEHLDNEREKTGVVSFTTHLGHEKPTMRSSAHAENFDPAINLETDTEAIAETNQLVYFLDLAHFEHAGRAHRGHVQLRKNTMQIYGPGGKMSELGKAVLFVEICVLKPGDLDAEYIGCREGTGLMFLEDINI</sequence>
<comment type="cofactor">
    <cofactor evidence="1">
        <name>heme b</name>
        <dbReference type="ChEBI" id="CHEBI:60344"/>
    </cofactor>
</comment>
<dbReference type="Pfam" id="PF13816">
    <property type="entry name" value="Dehydratase_hem"/>
    <property type="match status" value="1"/>
</dbReference>
<keyword evidence="5" id="KW-0456">Lyase</keyword>
<keyword evidence="3" id="KW-0479">Metal-binding</keyword>
<gene>
    <name evidence="6" type="ORF">FKW77_004368</name>
</gene>
<keyword evidence="4" id="KW-0408">Iron</keyword>